<evidence type="ECO:0000313" key="4">
    <source>
        <dbReference type="Proteomes" id="UP000000483"/>
    </source>
</evidence>
<dbReference type="OrthoDB" id="5517624at2"/>
<keyword evidence="1" id="KW-0472">Membrane</keyword>
<evidence type="ECO:0000259" key="2">
    <source>
        <dbReference type="Pfam" id="PF14238"/>
    </source>
</evidence>
<evidence type="ECO:0000313" key="3">
    <source>
        <dbReference type="EMBL" id="AEB07932.1"/>
    </source>
</evidence>
<keyword evidence="4" id="KW-1185">Reference proteome</keyword>
<protein>
    <recommendedName>
        <fullName evidence="2">DUF4340 domain-containing protein</fullName>
    </recommendedName>
</protein>
<keyword evidence="1" id="KW-1133">Transmembrane helix</keyword>
<gene>
    <name evidence="3" type="ordered locus">Desac_0033</name>
</gene>
<dbReference type="STRING" id="880072.Desac_0033"/>
<proteinExistence type="predicted"/>
<dbReference type="InterPro" id="IPR025641">
    <property type="entry name" value="DUF4340"/>
</dbReference>
<dbReference type="HOGENOM" id="CLU_574565_0_0_7"/>
<reference evidence="3 4" key="1">
    <citation type="journal article" date="2011" name="Stand. Genomic Sci.">
        <title>Complete genome sequence of the acetate-degrading sulfate reducer Desulfobacca acetoxidans type strain (ASRB2).</title>
        <authorList>
            <person name="Goker M."/>
            <person name="Teshima H."/>
            <person name="Lapidus A."/>
            <person name="Nolan M."/>
            <person name="Lucas S."/>
            <person name="Hammon N."/>
            <person name="Deshpande S."/>
            <person name="Cheng J.F."/>
            <person name="Tapia R."/>
            <person name="Han C."/>
            <person name="Goodwin L."/>
            <person name="Pitluck S."/>
            <person name="Huntemann M."/>
            <person name="Liolios K."/>
            <person name="Ivanova N."/>
            <person name="Pagani I."/>
            <person name="Mavromatis K."/>
            <person name="Ovchinikova G."/>
            <person name="Pati A."/>
            <person name="Chen A."/>
            <person name="Palaniappan K."/>
            <person name="Land M."/>
            <person name="Hauser L."/>
            <person name="Brambilla E.M."/>
            <person name="Rohde M."/>
            <person name="Spring S."/>
            <person name="Detter J.C."/>
            <person name="Woyke T."/>
            <person name="Bristow J."/>
            <person name="Eisen J.A."/>
            <person name="Markowitz V."/>
            <person name="Hugenholtz P."/>
            <person name="Kyrpides N.C."/>
            <person name="Klenk H.P."/>
        </authorList>
    </citation>
    <scope>NUCLEOTIDE SEQUENCE [LARGE SCALE GENOMIC DNA]</scope>
    <source>
        <strain evidence="4">ATCC 700848 / DSM 11109 / ASRB2</strain>
    </source>
</reference>
<sequence>MSGRKVLWYLMVLLLAAGGYFLSEFYQSRREVQEQAAKKIFDVKTADIGSLALRSDKGEIILQPIPATEKPAAEGKKSDTTVSPPARQWRLVKPIVAKADDPIVNSMLDTLAELKMQRQFEPTSAENLKDFGLEKPILIVEFRVGDQKHQLRFGIKVPGNCSYYAQKDQDPKLLLINAADKEALDRTLTALRRKTIFSLKPDAVHEIRLINGRQKLVLQKKGPSEWIPSGQPQTRLRADRIDSFLRSLSLAQAAEFVAEKADDPKKYGLSPRSAIHLTLVGPDREETLLLGGKQGERFYAQKQDSSTIFLVDKSLAEKFPASYEALQDRRLWAGKDDEVQKIAWGPPDKPATATREQDAWKIQLPDSPPHQQTTVKFGLALWRLKEIEYDRLLTSRQAKPSPPVFTLTLVGAEGKPLFRLEELKPEKDLIRVSFSQGQETQTALVPAKSLDDLKQDLDRLSRPVVQDQKQSQEGK</sequence>
<dbReference type="RefSeq" id="WP_013705047.1">
    <property type="nucleotide sequence ID" value="NC_015388.1"/>
</dbReference>
<dbReference type="eggNOG" id="ENOG5032VJ4">
    <property type="taxonomic scope" value="Bacteria"/>
</dbReference>
<organism evidence="3 4">
    <name type="scientific">Desulfobacca acetoxidans (strain ATCC 700848 / DSM 11109 / ASRB2)</name>
    <dbReference type="NCBI Taxonomy" id="880072"/>
    <lineage>
        <taxon>Bacteria</taxon>
        <taxon>Pseudomonadati</taxon>
        <taxon>Thermodesulfobacteriota</taxon>
        <taxon>Desulfobaccia</taxon>
        <taxon>Desulfobaccales</taxon>
        <taxon>Desulfobaccaceae</taxon>
        <taxon>Desulfobacca</taxon>
    </lineage>
</organism>
<feature type="domain" description="DUF4340" evidence="2">
    <location>
        <begin position="89"/>
        <end position="270"/>
    </location>
</feature>
<dbReference type="KEGG" id="dao:Desac_0033"/>
<reference evidence="4" key="2">
    <citation type="submission" date="2011-03" db="EMBL/GenBank/DDBJ databases">
        <title>The complete genome of Desulfobacca acetoxidans DSM 11109.</title>
        <authorList>
            <consortium name="US DOE Joint Genome Institute (JGI-PGF)"/>
            <person name="Lucas S."/>
            <person name="Copeland A."/>
            <person name="Lapidus A."/>
            <person name="Bruce D."/>
            <person name="Goodwin L."/>
            <person name="Pitluck S."/>
            <person name="Peters L."/>
            <person name="Kyrpides N."/>
            <person name="Mavromatis K."/>
            <person name="Ivanova N."/>
            <person name="Ovchinnikova G."/>
            <person name="Teshima H."/>
            <person name="Detter J.C."/>
            <person name="Han C."/>
            <person name="Land M."/>
            <person name="Hauser L."/>
            <person name="Markowitz V."/>
            <person name="Cheng J.-F."/>
            <person name="Hugenholtz P."/>
            <person name="Woyke T."/>
            <person name="Wu D."/>
            <person name="Spring S."/>
            <person name="Schueler E."/>
            <person name="Brambilla E."/>
            <person name="Klenk H.-P."/>
            <person name="Eisen J.A."/>
        </authorList>
    </citation>
    <scope>NUCLEOTIDE SEQUENCE [LARGE SCALE GENOMIC DNA]</scope>
    <source>
        <strain evidence="4">ATCC 700848 / DSM 11109 / ASRB2</strain>
    </source>
</reference>
<evidence type="ECO:0000256" key="1">
    <source>
        <dbReference type="SAM" id="Phobius"/>
    </source>
</evidence>
<dbReference type="Proteomes" id="UP000000483">
    <property type="component" value="Chromosome"/>
</dbReference>
<dbReference type="EMBL" id="CP002629">
    <property type="protein sequence ID" value="AEB07932.1"/>
    <property type="molecule type" value="Genomic_DNA"/>
</dbReference>
<dbReference type="Pfam" id="PF14238">
    <property type="entry name" value="DUF4340"/>
    <property type="match status" value="1"/>
</dbReference>
<accession>F2NGM5</accession>
<keyword evidence="1" id="KW-0812">Transmembrane</keyword>
<feature type="transmembrane region" description="Helical" evidence="1">
    <location>
        <begin position="6"/>
        <end position="23"/>
    </location>
</feature>
<name>F2NGM5_DESAR</name>
<dbReference type="AlphaFoldDB" id="F2NGM5"/>